<keyword evidence="2" id="KW-1185">Reference proteome</keyword>
<dbReference type="Proteomes" id="UP000315017">
    <property type="component" value="Chromosome"/>
</dbReference>
<dbReference type="EMBL" id="CP036274">
    <property type="protein sequence ID" value="QDU25920.1"/>
    <property type="molecule type" value="Genomic_DNA"/>
</dbReference>
<gene>
    <name evidence="1" type="ORF">ETAA8_09920</name>
</gene>
<dbReference type="OrthoDB" id="9151155at2"/>
<evidence type="ECO:0000313" key="1">
    <source>
        <dbReference type="EMBL" id="QDU25920.1"/>
    </source>
</evidence>
<name>A0A517Y6S5_9BACT</name>
<sequence>MKRNGLHLKLQAWRVEGEKLAGSLTQLAQRASVYRHIYRASGGNHIFPLIAAHGALWARGYFRWALDLGQKLAWQYAFQPELKASQLASLDSFANAFRDINRRVCADTYANFHFTAEHGEEAAATDLVPLDLLQSLNKVHAAQRTGRVLTDAEKQEIFTAHFLYEQEHVVGPSLQAAVDAFDWPAAKFIALRPVIHFAYFPERTSYWFRNFADRSERISRGQQAFQLAAAAGFPRVEAALRKYEMLPEAFFAQPSEYFASLRQQVLGVA</sequence>
<protein>
    <submittedName>
        <fullName evidence="1">Uncharacterized protein</fullName>
    </submittedName>
</protein>
<dbReference type="RefSeq" id="WP_145085642.1">
    <property type="nucleotide sequence ID" value="NZ_CP036274.1"/>
</dbReference>
<proteinExistence type="predicted"/>
<organism evidence="1 2">
    <name type="scientific">Anatilimnocola aggregata</name>
    <dbReference type="NCBI Taxonomy" id="2528021"/>
    <lineage>
        <taxon>Bacteria</taxon>
        <taxon>Pseudomonadati</taxon>
        <taxon>Planctomycetota</taxon>
        <taxon>Planctomycetia</taxon>
        <taxon>Pirellulales</taxon>
        <taxon>Pirellulaceae</taxon>
        <taxon>Anatilimnocola</taxon>
    </lineage>
</organism>
<reference evidence="1 2" key="1">
    <citation type="submission" date="2019-02" db="EMBL/GenBank/DDBJ databases">
        <title>Deep-cultivation of Planctomycetes and their phenomic and genomic characterization uncovers novel biology.</title>
        <authorList>
            <person name="Wiegand S."/>
            <person name="Jogler M."/>
            <person name="Boedeker C."/>
            <person name="Pinto D."/>
            <person name="Vollmers J."/>
            <person name="Rivas-Marin E."/>
            <person name="Kohn T."/>
            <person name="Peeters S.H."/>
            <person name="Heuer A."/>
            <person name="Rast P."/>
            <person name="Oberbeckmann S."/>
            <person name="Bunk B."/>
            <person name="Jeske O."/>
            <person name="Meyerdierks A."/>
            <person name="Storesund J.E."/>
            <person name="Kallscheuer N."/>
            <person name="Luecker S."/>
            <person name="Lage O.M."/>
            <person name="Pohl T."/>
            <person name="Merkel B.J."/>
            <person name="Hornburger P."/>
            <person name="Mueller R.-W."/>
            <person name="Bruemmer F."/>
            <person name="Labrenz M."/>
            <person name="Spormann A.M."/>
            <person name="Op den Camp H."/>
            <person name="Overmann J."/>
            <person name="Amann R."/>
            <person name="Jetten M.S.M."/>
            <person name="Mascher T."/>
            <person name="Medema M.H."/>
            <person name="Devos D.P."/>
            <person name="Kaster A.-K."/>
            <person name="Ovreas L."/>
            <person name="Rohde M."/>
            <person name="Galperin M.Y."/>
            <person name="Jogler C."/>
        </authorList>
    </citation>
    <scope>NUCLEOTIDE SEQUENCE [LARGE SCALE GENOMIC DNA]</scope>
    <source>
        <strain evidence="1 2">ETA_A8</strain>
    </source>
</reference>
<dbReference type="KEGG" id="aagg:ETAA8_09920"/>
<dbReference type="AlphaFoldDB" id="A0A517Y6S5"/>
<evidence type="ECO:0000313" key="2">
    <source>
        <dbReference type="Proteomes" id="UP000315017"/>
    </source>
</evidence>
<accession>A0A517Y6S5</accession>